<evidence type="ECO:0000256" key="8">
    <source>
        <dbReference type="HAMAP-Rule" id="MF_01554"/>
    </source>
</evidence>
<accession>D5BPP6</accession>
<dbReference type="Gene3D" id="3.40.120.10">
    <property type="entry name" value="Alpha-D-Glucose-1,6-Bisphosphate, subunit A, domain 3"/>
    <property type="match status" value="3"/>
</dbReference>
<dbReference type="HAMAP" id="MF_01554_B">
    <property type="entry name" value="GlmM_B"/>
    <property type="match status" value="1"/>
</dbReference>
<keyword evidence="3 8" id="KW-0479">Metal-binding</keyword>
<keyword evidence="4 8" id="KW-0460">Magnesium</keyword>
<dbReference type="FunFam" id="3.40.120.10:FF:000001">
    <property type="entry name" value="Phosphoglucosamine mutase"/>
    <property type="match status" value="1"/>
</dbReference>
<comment type="function">
    <text evidence="8 10">Catalyzes the conversion of glucosamine-6-phosphate to glucosamine-1-phosphate.</text>
</comment>
<dbReference type="GO" id="GO:0006048">
    <property type="term" value="P:UDP-N-acetylglucosamine biosynthetic process"/>
    <property type="evidence" value="ECO:0007669"/>
    <property type="project" value="TreeGrafter"/>
</dbReference>
<dbReference type="InterPro" id="IPR005846">
    <property type="entry name" value="A-D-PHexomutase_a/b/a-III"/>
</dbReference>
<dbReference type="PRINTS" id="PR00509">
    <property type="entry name" value="PGMPMM"/>
</dbReference>
<evidence type="ECO:0000256" key="6">
    <source>
        <dbReference type="ARBA" id="ARBA00066330"/>
    </source>
</evidence>
<dbReference type="PANTHER" id="PTHR42946">
    <property type="entry name" value="PHOSPHOHEXOSE MUTASE"/>
    <property type="match status" value="1"/>
</dbReference>
<feature type="active site" description="Phosphoserine intermediate" evidence="8">
    <location>
        <position position="131"/>
    </location>
</feature>
<dbReference type="GO" id="GO:0000287">
    <property type="term" value="F:magnesium ion binding"/>
    <property type="evidence" value="ECO:0007669"/>
    <property type="project" value="UniProtKB-UniRule"/>
</dbReference>
<gene>
    <name evidence="8" type="primary">glmM</name>
    <name evidence="15" type="ordered locus">SAR116_2305</name>
</gene>
<dbReference type="InterPro" id="IPR016055">
    <property type="entry name" value="A-D-PHexomutase_a/b/a-I/II/III"/>
</dbReference>
<dbReference type="GO" id="GO:0008966">
    <property type="term" value="F:phosphoglucosamine mutase activity"/>
    <property type="evidence" value="ECO:0007669"/>
    <property type="project" value="UniProtKB-UniRule"/>
</dbReference>
<keyword evidence="5 8" id="KW-0413">Isomerase</keyword>
<dbReference type="PROSITE" id="PS00710">
    <property type="entry name" value="PGM_PMM"/>
    <property type="match status" value="1"/>
</dbReference>
<dbReference type="InterPro" id="IPR050060">
    <property type="entry name" value="Phosphoglucosamine_mutase"/>
</dbReference>
<dbReference type="SUPFAM" id="SSF55957">
    <property type="entry name" value="Phosphoglucomutase, C-terminal domain"/>
    <property type="match status" value="1"/>
</dbReference>
<dbReference type="GO" id="GO:0009252">
    <property type="term" value="P:peptidoglycan biosynthetic process"/>
    <property type="evidence" value="ECO:0007669"/>
    <property type="project" value="TreeGrafter"/>
</dbReference>
<dbReference type="GO" id="GO:0005829">
    <property type="term" value="C:cytosol"/>
    <property type="evidence" value="ECO:0007669"/>
    <property type="project" value="TreeGrafter"/>
</dbReference>
<dbReference type="InterPro" id="IPR005843">
    <property type="entry name" value="A-D-PHexomutase_C"/>
</dbReference>
<dbReference type="EC" id="5.4.2.10" evidence="6 8"/>
<feature type="domain" description="Alpha-D-phosphohexomutase C-terminal" evidence="11">
    <location>
        <begin position="412"/>
        <end position="466"/>
    </location>
</feature>
<evidence type="ECO:0000256" key="3">
    <source>
        <dbReference type="ARBA" id="ARBA00022723"/>
    </source>
</evidence>
<evidence type="ECO:0000313" key="16">
    <source>
        <dbReference type="Proteomes" id="UP000007460"/>
    </source>
</evidence>
<comment type="similarity">
    <text evidence="1 8 9">Belongs to the phosphohexose mutase family.</text>
</comment>
<dbReference type="InterPro" id="IPR016066">
    <property type="entry name" value="A-D-PHexomutase_CS"/>
</dbReference>
<evidence type="ECO:0000313" key="15">
    <source>
        <dbReference type="EMBL" id="ADE40548.1"/>
    </source>
</evidence>
<dbReference type="Pfam" id="PF02878">
    <property type="entry name" value="PGM_PMM_I"/>
    <property type="match status" value="1"/>
</dbReference>
<dbReference type="AlphaFoldDB" id="D5BPP6"/>
<dbReference type="NCBIfam" id="NF008139">
    <property type="entry name" value="PRK10887.1"/>
    <property type="match status" value="1"/>
</dbReference>
<feature type="domain" description="Alpha-D-phosphohexomutase alpha/beta/alpha" evidence="12">
    <location>
        <begin position="25"/>
        <end position="162"/>
    </location>
</feature>
<evidence type="ECO:0000259" key="13">
    <source>
        <dbReference type="Pfam" id="PF02879"/>
    </source>
</evidence>
<organism evidence="15 16">
    <name type="scientific">Puniceispirillum marinum (strain IMCC1322)</name>
    <dbReference type="NCBI Taxonomy" id="488538"/>
    <lineage>
        <taxon>Bacteria</taxon>
        <taxon>Pseudomonadati</taxon>
        <taxon>Pseudomonadota</taxon>
        <taxon>Alphaproteobacteria</taxon>
        <taxon>Candidatus Puniceispirillales</taxon>
        <taxon>Candidatus Puniceispirillaceae</taxon>
        <taxon>Candidatus Puniceispirillum</taxon>
    </lineage>
</organism>
<feature type="binding site" evidence="8">
    <location>
        <position position="270"/>
    </location>
    <ligand>
        <name>Mg(2+)</name>
        <dbReference type="ChEBI" id="CHEBI:18420"/>
    </ligand>
</feature>
<keyword evidence="16" id="KW-1185">Reference proteome</keyword>
<comment type="cofactor">
    <cofactor evidence="8">
        <name>Mg(2+)</name>
        <dbReference type="ChEBI" id="CHEBI:18420"/>
    </cofactor>
    <text evidence="8">Binds 1 Mg(2+) ion per subunit.</text>
</comment>
<dbReference type="Proteomes" id="UP000007460">
    <property type="component" value="Chromosome"/>
</dbReference>
<keyword evidence="2 8" id="KW-0597">Phosphoprotein</keyword>
<reference evidence="15 16" key="1">
    <citation type="journal article" date="2010" name="J. Bacteriol.">
        <title>Complete genome sequence of "Candidatus Puniceispirillum marinum" IMCC1322, a representative of the SAR116 clade in the Alphaproteobacteria.</title>
        <authorList>
            <person name="Oh H.M."/>
            <person name="Kwon K.K."/>
            <person name="Kang I."/>
            <person name="Kang S.G."/>
            <person name="Lee J.H."/>
            <person name="Kim S.J."/>
            <person name="Cho J.C."/>
        </authorList>
    </citation>
    <scope>NUCLEOTIDE SEQUENCE [LARGE SCALE GENOMIC DNA]</scope>
    <source>
        <strain evidence="15 16">IMCC1322</strain>
    </source>
</reference>
<comment type="PTM">
    <text evidence="8">Activated by phosphorylation.</text>
</comment>
<evidence type="ECO:0000256" key="4">
    <source>
        <dbReference type="ARBA" id="ARBA00022842"/>
    </source>
</evidence>
<evidence type="ECO:0000256" key="9">
    <source>
        <dbReference type="RuleBase" id="RU004326"/>
    </source>
</evidence>
<feature type="domain" description="Alpha-D-phosphohexomutase alpha/beta/alpha" evidence="13">
    <location>
        <begin position="186"/>
        <end position="283"/>
    </location>
</feature>
<evidence type="ECO:0000259" key="12">
    <source>
        <dbReference type="Pfam" id="PF02878"/>
    </source>
</evidence>
<dbReference type="InterPro" id="IPR005845">
    <property type="entry name" value="A-D-PHexomutase_a/b/a-II"/>
</dbReference>
<dbReference type="GO" id="GO:0004615">
    <property type="term" value="F:phosphomannomutase activity"/>
    <property type="evidence" value="ECO:0007669"/>
    <property type="project" value="TreeGrafter"/>
</dbReference>
<feature type="binding site" description="via phosphate group" evidence="8">
    <location>
        <position position="131"/>
    </location>
    <ligand>
        <name>Mg(2+)</name>
        <dbReference type="ChEBI" id="CHEBI:18420"/>
    </ligand>
</feature>
<dbReference type="CDD" id="cd05802">
    <property type="entry name" value="GlmM"/>
    <property type="match status" value="1"/>
</dbReference>
<dbReference type="GO" id="GO:0005975">
    <property type="term" value="P:carbohydrate metabolic process"/>
    <property type="evidence" value="ECO:0007669"/>
    <property type="project" value="InterPro"/>
</dbReference>
<dbReference type="Gene3D" id="3.30.310.50">
    <property type="entry name" value="Alpha-D-phosphohexomutase, C-terminal domain"/>
    <property type="match status" value="1"/>
</dbReference>
<evidence type="ECO:0000256" key="10">
    <source>
        <dbReference type="RuleBase" id="RU004327"/>
    </source>
</evidence>
<evidence type="ECO:0000259" key="14">
    <source>
        <dbReference type="Pfam" id="PF02880"/>
    </source>
</evidence>
<proteinExistence type="inferred from homology"/>
<feature type="binding site" evidence="8">
    <location>
        <position position="272"/>
    </location>
    <ligand>
        <name>Mg(2+)</name>
        <dbReference type="ChEBI" id="CHEBI:18420"/>
    </ligand>
</feature>
<feature type="domain" description="Alpha-D-phosphohexomutase alpha/beta/alpha" evidence="14">
    <location>
        <begin position="287"/>
        <end position="395"/>
    </location>
</feature>
<dbReference type="Pfam" id="PF00408">
    <property type="entry name" value="PGM_PMM_IV"/>
    <property type="match status" value="1"/>
</dbReference>
<feature type="binding site" evidence="8">
    <location>
        <position position="274"/>
    </location>
    <ligand>
        <name>Mg(2+)</name>
        <dbReference type="ChEBI" id="CHEBI:18420"/>
    </ligand>
</feature>
<dbReference type="PANTHER" id="PTHR42946:SF1">
    <property type="entry name" value="PHOSPHOGLUCOMUTASE (ALPHA-D-GLUCOSE-1,6-BISPHOSPHATE-DEPENDENT)"/>
    <property type="match status" value="1"/>
</dbReference>
<dbReference type="InterPro" id="IPR006352">
    <property type="entry name" value="GlmM_bact"/>
</dbReference>
<dbReference type="EMBL" id="CP001751">
    <property type="protein sequence ID" value="ADE40548.1"/>
    <property type="molecule type" value="Genomic_DNA"/>
</dbReference>
<protein>
    <recommendedName>
        <fullName evidence="7 8">Phosphoglucosamine mutase</fullName>
        <ecNumber evidence="6 8">5.4.2.10</ecNumber>
    </recommendedName>
</protein>
<evidence type="ECO:0000259" key="11">
    <source>
        <dbReference type="Pfam" id="PF00408"/>
    </source>
</evidence>
<feature type="modified residue" description="Phosphoserine" evidence="8">
    <location>
        <position position="131"/>
    </location>
</feature>
<dbReference type="InterPro" id="IPR005844">
    <property type="entry name" value="A-D-PHexomutase_a/b/a-I"/>
</dbReference>
<dbReference type="InterPro" id="IPR005841">
    <property type="entry name" value="Alpha-D-phosphohexomutase_SF"/>
</dbReference>
<evidence type="ECO:0000256" key="1">
    <source>
        <dbReference type="ARBA" id="ARBA00010231"/>
    </source>
</evidence>
<evidence type="ECO:0000256" key="7">
    <source>
        <dbReference type="ARBA" id="ARBA00068193"/>
    </source>
</evidence>
<sequence length="475" mass="50385">MKGLRAPLFYLEEVPRSKGTIMAGLFGTDGVRARINTGPMTAEAIVRLALAAGSWFVANNAVGKTGRKAGRPSVVIGKDTRLSGYMLESALVAGFTSIGMDCRLLGPVPTPAVAYLTSSLRAELGVMISASHNPHSDNGIKLFGPDGYKLDDAIETEISQLAAGSIALAEPENLGRARRMLDSVGRYVEFAKAAFPRNLRLDGMKIVVDCANGAAYRTAPDTLFELGVDVIPLAVTPNGMNINDMCGAVSPQMMAAAVVTHGADAGIALDGDADRLIMADEKGHLLDGDQLLATLAYALQQSGSLAGGGVVGTVMSNRGLELKLAEWGLDLHRSKVGDRYILETMRKTGINLGGEQSGHILLSDYATTGDGLLAALQMLALLKRSDKNASDLFTAFTPSPQKLENIYDIDRTILADDALQADISKIEASMNGQGRVLVRASGTENLIRVMVEADEMPLLDNVMQELILRIQSATK</sequence>
<dbReference type="Pfam" id="PF02879">
    <property type="entry name" value="PGM_PMM_II"/>
    <property type="match status" value="1"/>
</dbReference>
<dbReference type="NCBIfam" id="TIGR01455">
    <property type="entry name" value="glmM"/>
    <property type="match status" value="1"/>
</dbReference>
<evidence type="ECO:0000256" key="2">
    <source>
        <dbReference type="ARBA" id="ARBA00022553"/>
    </source>
</evidence>
<dbReference type="FunFam" id="3.40.120.10:FF:000002">
    <property type="entry name" value="Phosphoglucosamine mutase"/>
    <property type="match status" value="1"/>
</dbReference>
<dbReference type="STRING" id="488538.SAR116_2305"/>
<dbReference type="KEGG" id="apb:SAR116_2305"/>
<evidence type="ECO:0000256" key="5">
    <source>
        <dbReference type="ARBA" id="ARBA00023235"/>
    </source>
</evidence>
<dbReference type="HOGENOM" id="CLU_016950_7_0_5"/>
<dbReference type="SUPFAM" id="SSF53738">
    <property type="entry name" value="Phosphoglucomutase, first 3 domains"/>
    <property type="match status" value="3"/>
</dbReference>
<dbReference type="InterPro" id="IPR036900">
    <property type="entry name" value="A-D-PHexomutase_C_sf"/>
</dbReference>
<name>D5BPP6_PUNMI</name>
<dbReference type="Pfam" id="PF02880">
    <property type="entry name" value="PGM_PMM_III"/>
    <property type="match status" value="1"/>
</dbReference>
<comment type="catalytic activity">
    <reaction evidence="8 10">
        <text>alpha-D-glucosamine 1-phosphate = D-glucosamine 6-phosphate</text>
        <dbReference type="Rhea" id="RHEA:23424"/>
        <dbReference type="ChEBI" id="CHEBI:58516"/>
        <dbReference type="ChEBI" id="CHEBI:58725"/>
        <dbReference type="EC" id="5.4.2.10"/>
    </reaction>
</comment>
<dbReference type="eggNOG" id="COG1109">
    <property type="taxonomic scope" value="Bacteria"/>
</dbReference>